<keyword evidence="1" id="KW-0805">Transcription regulation</keyword>
<protein>
    <submittedName>
        <fullName evidence="6">MurR/RpiR family transcriptional regulator</fullName>
    </submittedName>
</protein>
<organism evidence="6 7">
    <name type="scientific">Pseudolactococcus chungangensis</name>
    <dbReference type="NCBI Taxonomy" id="451457"/>
    <lineage>
        <taxon>Bacteria</taxon>
        <taxon>Bacillati</taxon>
        <taxon>Bacillota</taxon>
        <taxon>Bacilli</taxon>
        <taxon>Lactobacillales</taxon>
        <taxon>Streptococcaceae</taxon>
        <taxon>Pseudolactococcus</taxon>
    </lineage>
</organism>
<dbReference type="PANTHER" id="PTHR30514">
    <property type="entry name" value="GLUCOKINASE"/>
    <property type="match status" value="1"/>
</dbReference>
<reference evidence="6 7" key="1">
    <citation type="journal article" date="2020" name="Biotechnol. Biofuels">
        <title>New insights from the biogas microbiome by comprehensive genome-resolved metagenomics of nearly 1600 species originating from multiple anaerobic digesters.</title>
        <authorList>
            <person name="Campanaro S."/>
            <person name="Treu L."/>
            <person name="Rodriguez-R L.M."/>
            <person name="Kovalovszki A."/>
            <person name="Ziels R.M."/>
            <person name="Maus I."/>
            <person name="Zhu X."/>
            <person name="Kougias P.G."/>
            <person name="Basile A."/>
            <person name="Luo G."/>
            <person name="Schluter A."/>
            <person name="Konstantinidis K.T."/>
            <person name="Angelidaki I."/>
        </authorList>
    </citation>
    <scope>NUCLEOTIDE SEQUENCE [LARGE SCALE GENOMIC DNA]</scope>
    <source>
        <strain evidence="6">AS27yjCOA_61</strain>
    </source>
</reference>
<accession>A0A847J497</accession>
<keyword evidence="3" id="KW-0804">Transcription</keyword>
<feature type="domain" description="SIS" evidence="5">
    <location>
        <begin position="126"/>
        <end position="268"/>
    </location>
</feature>
<dbReference type="GO" id="GO:0003700">
    <property type="term" value="F:DNA-binding transcription factor activity"/>
    <property type="evidence" value="ECO:0007669"/>
    <property type="project" value="InterPro"/>
</dbReference>
<dbReference type="Pfam" id="PF01418">
    <property type="entry name" value="HTH_6"/>
    <property type="match status" value="1"/>
</dbReference>
<evidence type="ECO:0000259" key="5">
    <source>
        <dbReference type="PROSITE" id="PS51464"/>
    </source>
</evidence>
<dbReference type="EMBL" id="JAAYVO010000074">
    <property type="protein sequence ID" value="NLH35512.1"/>
    <property type="molecule type" value="Genomic_DNA"/>
</dbReference>
<dbReference type="GO" id="GO:1901135">
    <property type="term" value="P:carbohydrate derivative metabolic process"/>
    <property type="evidence" value="ECO:0007669"/>
    <property type="project" value="InterPro"/>
</dbReference>
<dbReference type="Pfam" id="PF01380">
    <property type="entry name" value="SIS"/>
    <property type="match status" value="1"/>
</dbReference>
<evidence type="ECO:0000259" key="4">
    <source>
        <dbReference type="PROSITE" id="PS51071"/>
    </source>
</evidence>
<dbReference type="InterPro" id="IPR009057">
    <property type="entry name" value="Homeodomain-like_sf"/>
</dbReference>
<dbReference type="PANTHER" id="PTHR30514:SF1">
    <property type="entry name" value="HTH-TYPE TRANSCRIPTIONAL REGULATOR HEXR-RELATED"/>
    <property type="match status" value="1"/>
</dbReference>
<evidence type="ECO:0000256" key="2">
    <source>
        <dbReference type="ARBA" id="ARBA00023125"/>
    </source>
</evidence>
<evidence type="ECO:0000313" key="6">
    <source>
        <dbReference type="EMBL" id="NLH35512.1"/>
    </source>
</evidence>
<evidence type="ECO:0000256" key="1">
    <source>
        <dbReference type="ARBA" id="ARBA00023015"/>
    </source>
</evidence>
<comment type="caution">
    <text evidence="6">The sequence shown here is derived from an EMBL/GenBank/DDBJ whole genome shotgun (WGS) entry which is preliminary data.</text>
</comment>
<dbReference type="Gene3D" id="3.40.50.10490">
    <property type="entry name" value="Glucose-6-phosphate isomerase like protein, domain 1"/>
    <property type="match status" value="1"/>
</dbReference>
<dbReference type="AlphaFoldDB" id="A0A847J497"/>
<dbReference type="CDD" id="cd05013">
    <property type="entry name" value="SIS_RpiR"/>
    <property type="match status" value="1"/>
</dbReference>
<dbReference type="Gene3D" id="1.10.10.10">
    <property type="entry name" value="Winged helix-like DNA-binding domain superfamily/Winged helix DNA-binding domain"/>
    <property type="match status" value="1"/>
</dbReference>
<evidence type="ECO:0000256" key="3">
    <source>
        <dbReference type="ARBA" id="ARBA00023163"/>
    </source>
</evidence>
<keyword evidence="2" id="KW-0238">DNA-binding</keyword>
<name>A0A847J497_9LACT</name>
<dbReference type="SUPFAM" id="SSF53697">
    <property type="entry name" value="SIS domain"/>
    <property type="match status" value="1"/>
</dbReference>
<dbReference type="InterPro" id="IPR035472">
    <property type="entry name" value="RpiR-like_SIS"/>
</dbReference>
<dbReference type="InterPro" id="IPR046348">
    <property type="entry name" value="SIS_dom_sf"/>
</dbReference>
<proteinExistence type="predicted"/>
<sequence length="286" mass="31461">MAETILTTIHDQIDRMSGALQKLGQYILTHVHDVPKMNVSVLAEKSEVSQATVVRFAKALGYEGFTEFRLQLASENVVVNDEDANLFSEISPHDTAEELKAKLSSRVENAITTTSRRLPAKTLDSAANLLSWANVMSVFGIGASSVVANDFYQKFSRLGKPVLNPPDVHQAMTNIVTQNMNHVMVLISNSGLTQEVIKLAKASKENDVPTIVLTAEQAGQLSKAATLVIPTDEGKSPDHLRTAATTSLLSQLYVVDLIFYRYLQLHFNENVSALSDSYKIIKQFLK</sequence>
<dbReference type="PROSITE" id="PS51464">
    <property type="entry name" value="SIS"/>
    <property type="match status" value="1"/>
</dbReference>
<dbReference type="InterPro" id="IPR000281">
    <property type="entry name" value="HTH_RpiR"/>
</dbReference>
<dbReference type="GO" id="GO:0003677">
    <property type="term" value="F:DNA binding"/>
    <property type="evidence" value="ECO:0007669"/>
    <property type="project" value="UniProtKB-KW"/>
</dbReference>
<dbReference type="Proteomes" id="UP000559962">
    <property type="component" value="Unassembled WGS sequence"/>
</dbReference>
<dbReference type="GO" id="GO:0097367">
    <property type="term" value="F:carbohydrate derivative binding"/>
    <property type="evidence" value="ECO:0007669"/>
    <property type="project" value="InterPro"/>
</dbReference>
<dbReference type="InterPro" id="IPR001347">
    <property type="entry name" value="SIS_dom"/>
</dbReference>
<dbReference type="SUPFAM" id="SSF46689">
    <property type="entry name" value="Homeodomain-like"/>
    <property type="match status" value="1"/>
</dbReference>
<dbReference type="PROSITE" id="PS51071">
    <property type="entry name" value="HTH_RPIR"/>
    <property type="match status" value="1"/>
</dbReference>
<evidence type="ECO:0000313" key="7">
    <source>
        <dbReference type="Proteomes" id="UP000559962"/>
    </source>
</evidence>
<dbReference type="InterPro" id="IPR047640">
    <property type="entry name" value="RpiR-like"/>
</dbReference>
<feature type="domain" description="HTH rpiR-type" evidence="4">
    <location>
        <begin position="3"/>
        <end position="79"/>
    </location>
</feature>
<dbReference type="InterPro" id="IPR036388">
    <property type="entry name" value="WH-like_DNA-bd_sf"/>
</dbReference>
<gene>
    <name evidence="6" type="ORF">GX453_05750</name>
</gene>